<dbReference type="RefSeq" id="WP_035744610.1">
    <property type="nucleotide sequence ID" value="NZ_AUCZ01000010.1"/>
</dbReference>
<comment type="caution">
    <text evidence="2">The sequence shown here is derived from an EMBL/GenBank/DDBJ whole genome shotgun (WGS) entry which is preliminary data.</text>
</comment>
<feature type="transmembrane region" description="Helical" evidence="1">
    <location>
        <begin position="62"/>
        <end position="82"/>
    </location>
</feature>
<dbReference type="STRING" id="1121899.GCA_000430025_02161"/>
<gene>
    <name evidence="2" type="ORF">Q764_09695</name>
</gene>
<proteinExistence type="predicted"/>
<evidence type="ECO:0000256" key="1">
    <source>
        <dbReference type="SAM" id="Phobius"/>
    </source>
</evidence>
<evidence type="ECO:0000313" key="3">
    <source>
        <dbReference type="Proteomes" id="UP000030121"/>
    </source>
</evidence>
<feature type="transmembrane region" description="Helical" evidence="1">
    <location>
        <begin position="12"/>
        <end position="30"/>
    </location>
</feature>
<protein>
    <recommendedName>
        <fullName evidence="4">SdpI/YhfL protein family</fullName>
    </recommendedName>
</protein>
<feature type="transmembrane region" description="Helical" evidence="1">
    <location>
        <begin position="88"/>
        <end position="109"/>
    </location>
</feature>
<name>A0A0A2MBM8_9FLAO</name>
<accession>A0A0A2MBM8</accession>
<keyword evidence="3" id="KW-1185">Reference proteome</keyword>
<sequence length="115" mass="12606">MEGFTPFFEVPFLGGIVFALLGIVQMVFPPKNSNAVYGYRTSASMQSQENWDFAQKYSGRKLLTAGIILLLIGGFLDLSALQDVAKRLVELGLVLGAVFFVLVTTENALKNKKKS</sequence>
<keyword evidence="1" id="KW-0472">Membrane</keyword>
<organism evidence="2 3">
    <name type="scientific">Flavobacterium suncheonense GH29-5 = DSM 17707</name>
    <dbReference type="NCBI Taxonomy" id="1121899"/>
    <lineage>
        <taxon>Bacteria</taxon>
        <taxon>Pseudomonadati</taxon>
        <taxon>Bacteroidota</taxon>
        <taxon>Flavobacteriia</taxon>
        <taxon>Flavobacteriales</taxon>
        <taxon>Flavobacteriaceae</taxon>
        <taxon>Flavobacterium</taxon>
    </lineage>
</organism>
<dbReference type="eggNOG" id="COG5658">
    <property type="taxonomic scope" value="Bacteria"/>
</dbReference>
<dbReference type="AlphaFoldDB" id="A0A0A2MBM8"/>
<keyword evidence="1" id="KW-0812">Transmembrane</keyword>
<dbReference type="InterPro" id="IPR025962">
    <property type="entry name" value="SdpI/YhfL"/>
</dbReference>
<dbReference type="EMBL" id="JRLW01000012">
    <property type="protein sequence ID" value="KGO89056.1"/>
    <property type="molecule type" value="Genomic_DNA"/>
</dbReference>
<dbReference type="Proteomes" id="UP000030121">
    <property type="component" value="Unassembled WGS sequence"/>
</dbReference>
<dbReference type="Pfam" id="PF13630">
    <property type="entry name" value="SdpI"/>
    <property type="match status" value="1"/>
</dbReference>
<evidence type="ECO:0000313" key="2">
    <source>
        <dbReference type="EMBL" id="KGO89056.1"/>
    </source>
</evidence>
<reference evidence="2 3" key="1">
    <citation type="submission" date="2013-09" db="EMBL/GenBank/DDBJ databases">
        <authorList>
            <person name="Zeng Z."/>
            <person name="Chen C."/>
        </authorList>
    </citation>
    <scope>NUCLEOTIDE SEQUENCE [LARGE SCALE GENOMIC DNA]</scope>
    <source>
        <strain evidence="2 3">GH29-5</strain>
    </source>
</reference>
<evidence type="ECO:0008006" key="4">
    <source>
        <dbReference type="Google" id="ProtNLM"/>
    </source>
</evidence>
<dbReference type="OrthoDB" id="3173919at2"/>
<keyword evidence="1" id="KW-1133">Transmembrane helix</keyword>